<feature type="compositionally biased region" description="Basic and acidic residues" evidence="1">
    <location>
        <begin position="12"/>
        <end position="25"/>
    </location>
</feature>
<dbReference type="Proteomes" id="UP000054279">
    <property type="component" value="Unassembled WGS sequence"/>
</dbReference>
<proteinExistence type="predicted"/>
<feature type="region of interest" description="Disordered" evidence="1">
    <location>
        <begin position="1"/>
        <end position="25"/>
    </location>
</feature>
<dbReference type="EMBL" id="KN837327">
    <property type="protein sequence ID" value="KIJ27680.1"/>
    <property type="molecule type" value="Genomic_DNA"/>
</dbReference>
<protein>
    <submittedName>
        <fullName evidence="2">Uncharacterized protein</fullName>
    </submittedName>
</protein>
<feature type="compositionally biased region" description="Acidic residues" evidence="1">
    <location>
        <begin position="1"/>
        <end position="11"/>
    </location>
</feature>
<evidence type="ECO:0000256" key="1">
    <source>
        <dbReference type="SAM" id="MobiDB-lite"/>
    </source>
</evidence>
<feature type="region of interest" description="Disordered" evidence="1">
    <location>
        <begin position="102"/>
        <end position="129"/>
    </location>
</feature>
<keyword evidence="3" id="KW-1185">Reference proteome</keyword>
<dbReference type="AlphaFoldDB" id="A0A0C9UQT4"/>
<evidence type="ECO:0000313" key="2">
    <source>
        <dbReference type="EMBL" id="KIJ27680.1"/>
    </source>
</evidence>
<feature type="compositionally biased region" description="Low complexity" evidence="1">
    <location>
        <begin position="120"/>
        <end position="129"/>
    </location>
</feature>
<evidence type="ECO:0000313" key="3">
    <source>
        <dbReference type="Proteomes" id="UP000054279"/>
    </source>
</evidence>
<organism evidence="2 3">
    <name type="scientific">Sphaerobolus stellatus (strain SS14)</name>
    <dbReference type="NCBI Taxonomy" id="990650"/>
    <lineage>
        <taxon>Eukaryota</taxon>
        <taxon>Fungi</taxon>
        <taxon>Dikarya</taxon>
        <taxon>Basidiomycota</taxon>
        <taxon>Agaricomycotina</taxon>
        <taxon>Agaricomycetes</taxon>
        <taxon>Phallomycetidae</taxon>
        <taxon>Geastrales</taxon>
        <taxon>Sphaerobolaceae</taxon>
        <taxon>Sphaerobolus</taxon>
    </lineage>
</organism>
<sequence>MIVEEAGEDEGEYGRHDTGGEACEHADKERVRWMEELRMLSRDGSVPPGPVDTTAGGLMAAVGHCGLVGFEVIVVLHDGVDALRGELEAGAPLALGHMGLGGDSGGENDGGEWRWRKVGRSSSTRSGSSVYSRSAEGFFVNSAMASNIHVPAISLIDMPIVRQAEFR</sequence>
<gene>
    <name evidence="2" type="ORF">M422DRAFT_784790</name>
</gene>
<reference evidence="2 3" key="1">
    <citation type="submission" date="2014-06" db="EMBL/GenBank/DDBJ databases">
        <title>Evolutionary Origins and Diversification of the Mycorrhizal Mutualists.</title>
        <authorList>
            <consortium name="DOE Joint Genome Institute"/>
            <consortium name="Mycorrhizal Genomics Consortium"/>
            <person name="Kohler A."/>
            <person name="Kuo A."/>
            <person name="Nagy L.G."/>
            <person name="Floudas D."/>
            <person name="Copeland A."/>
            <person name="Barry K.W."/>
            <person name="Cichocki N."/>
            <person name="Veneault-Fourrey C."/>
            <person name="LaButti K."/>
            <person name="Lindquist E.A."/>
            <person name="Lipzen A."/>
            <person name="Lundell T."/>
            <person name="Morin E."/>
            <person name="Murat C."/>
            <person name="Riley R."/>
            <person name="Ohm R."/>
            <person name="Sun H."/>
            <person name="Tunlid A."/>
            <person name="Henrissat B."/>
            <person name="Grigoriev I.V."/>
            <person name="Hibbett D.S."/>
            <person name="Martin F."/>
        </authorList>
    </citation>
    <scope>NUCLEOTIDE SEQUENCE [LARGE SCALE GENOMIC DNA]</scope>
    <source>
        <strain evidence="2 3">SS14</strain>
    </source>
</reference>
<name>A0A0C9UQT4_SPHS4</name>
<accession>A0A0C9UQT4</accession>
<dbReference type="HOGENOM" id="CLU_1595605_0_0_1"/>